<name>A0A392W9E5_9FABA</name>
<organism evidence="2 3">
    <name type="scientific">Trifolium medium</name>
    <dbReference type="NCBI Taxonomy" id="97028"/>
    <lineage>
        <taxon>Eukaryota</taxon>
        <taxon>Viridiplantae</taxon>
        <taxon>Streptophyta</taxon>
        <taxon>Embryophyta</taxon>
        <taxon>Tracheophyta</taxon>
        <taxon>Spermatophyta</taxon>
        <taxon>Magnoliopsida</taxon>
        <taxon>eudicotyledons</taxon>
        <taxon>Gunneridae</taxon>
        <taxon>Pentapetalae</taxon>
        <taxon>rosids</taxon>
        <taxon>fabids</taxon>
        <taxon>Fabales</taxon>
        <taxon>Fabaceae</taxon>
        <taxon>Papilionoideae</taxon>
        <taxon>50 kb inversion clade</taxon>
        <taxon>NPAAA clade</taxon>
        <taxon>Hologalegina</taxon>
        <taxon>IRL clade</taxon>
        <taxon>Trifolieae</taxon>
        <taxon>Trifolium</taxon>
    </lineage>
</organism>
<dbReference type="AlphaFoldDB" id="A0A392W9E5"/>
<sequence>GRECSAWTRDCATDDGEDQDDSREYEGISESSEKLCR</sequence>
<feature type="compositionally biased region" description="Basic and acidic residues" evidence="1">
    <location>
        <begin position="22"/>
        <end position="37"/>
    </location>
</feature>
<dbReference type="Proteomes" id="UP000265520">
    <property type="component" value="Unassembled WGS sequence"/>
</dbReference>
<evidence type="ECO:0000313" key="3">
    <source>
        <dbReference type="Proteomes" id="UP000265520"/>
    </source>
</evidence>
<evidence type="ECO:0000313" key="2">
    <source>
        <dbReference type="EMBL" id="MCI96413.1"/>
    </source>
</evidence>
<feature type="non-terminal residue" evidence="2">
    <location>
        <position position="1"/>
    </location>
</feature>
<reference evidence="2 3" key="1">
    <citation type="journal article" date="2018" name="Front. Plant Sci.">
        <title>Red Clover (Trifolium pratense) and Zigzag Clover (T. medium) - A Picture of Genomic Similarities and Differences.</title>
        <authorList>
            <person name="Dluhosova J."/>
            <person name="Istvanek J."/>
            <person name="Nedelnik J."/>
            <person name="Repkova J."/>
        </authorList>
    </citation>
    <scope>NUCLEOTIDE SEQUENCE [LARGE SCALE GENOMIC DNA]</scope>
    <source>
        <strain evidence="3">cv. 10/8</strain>
        <tissue evidence="2">Leaf</tissue>
    </source>
</reference>
<protein>
    <submittedName>
        <fullName evidence="2">Uncharacterized protein</fullName>
    </submittedName>
</protein>
<feature type="region of interest" description="Disordered" evidence="1">
    <location>
        <begin position="1"/>
        <end position="37"/>
    </location>
</feature>
<proteinExistence type="predicted"/>
<keyword evidence="3" id="KW-1185">Reference proteome</keyword>
<comment type="caution">
    <text evidence="2">The sequence shown here is derived from an EMBL/GenBank/DDBJ whole genome shotgun (WGS) entry which is preliminary data.</text>
</comment>
<dbReference type="EMBL" id="LXQA011414032">
    <property type="protein sequence ID" value="MCI96413.1"/>
    <property type="molecule type" value="Genomic_DNA"/>
</dbReference>
<accession>A0A392W9E5</accession>
<evidence type="ECO:0000256" key="1">
    <source>
        <dbReference type="SAM" id="MobiDB-lite"/>
    </source>
</evidence>